<proteinExistence type="predicted"/>
<evidence type="ECO:0000313" key="4">
    <source>
        <dbReference type="EMBL" id="NMN93939.1"/>
    </source>
</evidence>
<name>A0A848K6B4_9NOCA</name>
<dbReference type="RefSeq" id="WP_169584623.1">
    <property type="nucleotide sequence ID" value="NZ_VCQU01000001.1"/>
</dbReference>
<dbReference type="PROSITE" id="PS51371">
    <property type="entry name" value="CBS"/>
    <property type="match status" value="1"/>
</dbReference>
<reference evidence="4 5" key="1">
    <citation type="submission" date="2019-05" db="EMBL/GenBank/DDBJ databases">
        <authorList>
            <person name="Lee S.D."/>
        </authorList>
    </citation>
    <scope>NUCLEOTIDE SEQUENCE [LARGE SCALE GENOMIC DNA]</scope>
    <source>
        <strain evidence="4 5">YC2-7</strain>
    </source>
</reference>
<keyword evidence="5" id="KW-1185">Reference proteome</keyword>
<dbReference type="EMBL" id="VCQU01000001">
    <property type="protein sequence ID" value="NMN93939.1"/>
    <property type="molecule type" value="Genomic_DNA"/>
</dbReference>
<evidence type="ECO:0000259" key="3">
    <source>
        <dbReference type="PROSITE" id="PS51371"/>
    </source>
</evidence>
<dbReference type="PANTHER" id="PTHR43080:SF2">
    <property type="entry name" value="CBS DOMAIN-CONTAINING PROTEIN"/>
    <property type="match status" value="1"/>
</dbReference>
<accession>A0A848K6B4</accession>
<organism evidence="4 5">
    <name type="scientific">Antrihabitans stalactiti</name>
    <dbReference type="NCBI Taxonomy" id="2584121"/>
    <lineage>
        <taxon>Bacteria</taxon>
        <taxon>Bacillati</taxon>
        <taxon>Actinomycetota</taxon>
        <taxon>Actinomycetes</taxon>
        <taxon>Mycobacteriales</taxon>
        <taxon>Nocardiaceae</taxon>
        <taxon>Antrihabitans</taxon>
    </lineage>
</organism>
<gene>
    <name evidence="4" type="ORF">FGL95_02680</name>
</gene>
<dbReference type="AlphaFoldDB" id="A0A848K6B4"/>
<dbReference type="InterPro" id="IPR051257">
    <property type="entry name" value="Diverse_CBS-Domain"/>
</dbReference>
<evidence type="ECO:0000256" key="2">
    <source>
        <dbReference type="PROSITE-ProRule" id="PRU00703"/>
    </source>
</evidence>
<evidence type="ECO:0000256" key="1">
    <source>
        <dbReference type="ARBA" id="ARBA00023122"/>
    </source>
</evidence>
<dbReference type="Pfam" id="PF00571">
    <property type="entry name" value="CBS"/>
    <property type="match status" value="2"/>
</dbReference>
<sequence>MSIIEFPRSLECDNSSRVCAADLALPVTTISRDATVSEAIAAMTVNRQKMLAVVDAAGRLAKLVTEESIADASLVRLWAASTIPNGPGTASFLKSSVLDFAFPAVSVRQEFEVEDIAKTMLRWRIRAVPIVVDGRPTGIVTWAAVFATSFRNEAPSASISYLTERLRRTT</sequence>
<dbReference type="InterPro" id="IPR046342">
    <property type="entry name" value="CBS_dom_sf"/>
</dbReference>
<comment type="caution">
    <text evidence="4">The sequence shown here is derived from an EMBL/GenBank/DDBJ whole genome shotgun (WGS) entry which is preliminary data.</text>
</comment>
<dbReference type="SMART" id="SM00116">
    <property type="entry name" value="CBS"/>
    <property type="match status" value="2"/>
</dbReference>
<dbReference type="SUPFAM" id="SSF54631">
    <property type="entry name" value="CBS-domain pair"/>
    <property type="match status" value="1"/>
</dbReference>
<dbReference type="PANTHER" id="PTHR43080">
    <property type="entry name" value="CBS DOMAIN-CONTAINING PROTEIN CBSX3, MITOCHONDRIAL"/>
    <property type="match status" value="1"/>
</dbReference>
<dbReference type="Gene3D" id="3.10.580.10">
    <property type="entry name" value="CBS-domain"/>
    <property type="match status" value="1"/>
</dbReference>
<dbReference type="Proteomes" id="UP000535543">
    <property type="component" value="Unassembled WGS sequence"/>
</dbReference>
<dbReference type="InterPro" id="IPR000644">
    <property type="entry name" value="CBS_dom"/>
</dbReference>
<reference evidence="4 5" key="2">
    <citation type="submission" date="2020-06" db="EMBL/GenBank/DDBJ databases">
        <title>Antribacter stalactiti gen. nov., sp. nov., a new member of the family Nacardiaceae isolated from a cave.</title>
        <authorList>
            <person name="Kim I.S."/>
        </authorList>
    </citation>
    <scope>NUCLEOTIDE SEQUENCE [LARGE SCALE GENOMIC DNA]</scope>
    <source>
        <strain evidence="4 5">YC2-7</strain>
    </source>
</reference>
<evidence type="ECO:0000313" key="5">
    <source>
        <dbReference type="Proteomes" id="UP000535543"/>
    </source>
</evidence>
<protein>
    <submittedName>
        <fullName evidence="4">CBS domain-containing protein</fullName>
    </submittedName>
</protein>
<keyword evidence="1 2" id="KW-0129">CBS domain</keyword>
<feature type="domain" description="CBS" evidence="3">
    <location>
        <begin position="23"/>
        <end position="81"/>
    </location>
</feature>